<dbReference type="InterPro" id="IPR011011">
    <property type="entry name" value="Znf_FYVE_PHD"/>
</dbReference>
<dbReference type="EMBL" id="JASMQC010000013">
    <property type="protein sequence ID" value="KAK1940768.1"/>
    <property type="molecule type" value="Genomic_DNA"/>
</dbReference>
<dbReference type="PANTHER" id="PTHR13510:SF44">
    <property type="entry name" value="RABENOSYN-5"/>
    <property type="match status" value="1"/>
</dbReference>
<reference evidence="6" key="1">
    <citation type="submission" date="2023-08" db="EMBL/GenBank/DDBJ databases">
        <title>Reference Genome Resource for the Citrus Pathogen Phytophthora citrophthora.</title>
        <authorList>
            <person name="Moller H."/>
            <person name="Coetzee B."/>
            <person name="Rose L.J."/>
            <person name="Van Niekerk J.M."/>
        </authorList>
    </citation>
    <scope>NUCLEOTIDE SEQUENCE</scope>
    <source>
        <strain evidence="6">STE-U-9442</strain>
    </source>
</reference>
<evidence type="ECO:0000256" key="3">
    <source>
        <dbReference type="ARBA" id="ARBA00022833"/>
    </source>
</evidence>
<keyword evidence="1" id="KW-0479">Metal-binding</keyword>
<evidence type="ECO:0000256" key="4">
    <source>
        <dbReference type="PROSITE-ProRule" id="PRU00091"/>
    </source>
</evidence>
<organism evidence="6 7">
    <name type="scientific">Phytophthora citrophthora</name>
    <dbReference type="NCBI Taxonomy" id="4793"/>
    <lineage>
        <taxon>Eukaryota</taxon>
        <taxon>Sar</taxon>
        <taxon>Stramenopiles</taxon>
        <taxon>Oomycota</taxon>
        <taxon>Peronosporomycetes</taxon>
        <taxon>Peronosporales</taxon>
        <taxon>Peronosporaceae</taxon>
        <taxon>Phytophthora</taxon>
    </lineage>
</organism>
<evidence type="ECO:0000313" key="6">
    <source>
        <dbReference type="EMBL" id="KAK1940768.1"/>
    </source>
</evidence>
<proteinExistence type="predicted"/>
<dbReference type="Proteomes" id="UP001259832">
    <property type="component" value="Unassembled WGS sequence"/>
</dbReference>
<comment type="caution">
    <text evidence="6">The sequence shown here is derived from an EMBL/GenBank/DDBJ whole genome shotgun (WGS) entry which is preliminary data.</text>
</comment>
<dbReference type="InterPro" id="IPR023393">
    <property type="entry name" value="START-like_dom_sf"/>
</dbReference>
<sequence>MTRTRLICAGTQQVAHTTSLPPASLRLQRLRKKHAKAEWNLPFTISFELKTQTAMKSITKLAPPELAMSEKDGDLLRDLAETLAVHNIQQFNTLLKTKDGFADNRQWKELRRKDGVRIYRERSRHNGLPTTPSLLLLGTVEGTLDDVMYGAVATTDEAIRIKSSCIQDGVIDSKVLQELVQPTVDDPFHHVSVKWRLYNNQRDYVSLDTTGIAHTVKRERIGYNILHSVAFAQIPGMEDTHGIERGNMSVCSLYRQKTPTTVECYVRGFFDFHTQNEMVNTMSLQAIAAQWACFARKRDCALMKKLIWRMRKSSGCTASLSLPADRPSFSQQPAAPIPGRCAICSGSFGFLGTGHKSCKSCLRQVCTRCCSKRLVCIVAPDQRTLLEKKRRFCSSCLADAASCDTLEVAREELASSKAFREACAAEAQAMARASRASFMQSAVPRRSRMNTRSQIGRNSMARACLVVRHRSLSHSSSTAKVIAVMRLVHLLPQPTISRQDCGMLQTLADTLAGHNIAQYNTLVVTKDGRADPHRWREVRRRSNVRIYNERLVSSTHCPATPQLLLLGTVEGKLEDIMYGAVATTDEAMKIQSACTKDSVRDSKVLYEIVHPNFEDPFRTVAVKWRLYEGRDYVSLDATGITNIRGRERIGYSISHSVALSDIPSFEETHGIERGNMSVCALYRQKTPTTVECYVRGFFDFKTKSEVLKNMSLQAIATQWSAYARKSTCALAKKLSWRVRKNCGWSSRSDRTYSFADDLDDFVSPMQRHRPQNPNEPIRCSVCHKASSFLLPIRRSCTSCELPVCSKCAVKKTVVALAPDQHTVLERKRSFCISCIDAVESCDVLSIAREELVGHQEELEEDDDGIYWARLSSMTVNSSCYSSIMSRQSSMASLSSLNRRSIPALVGKSCKT</sequence>
<keyword evidence="3" id="KW-0862">Zinc</keyword>
<dbReference type="Gene3D" id="3.30.530.20">
    <property type="match status" value="1"/>
</dbReference>
<evidence type="ECO:0000256" key="1">
    <source>
        <dbReference type="ARBA" id="ARBA00022723"/>
    </source>
</evidence>
<dbReference type="InterPro" id="IPR052727">
    <property type="entry name" value="Rab4/Rab5_effector"/>
</dbReference>
<feature type="domain" description="FYVE-type" evidence="5">
    <location>
        <begin position="341"/>
        <end position="401"/>
    </location>
</feature>
<evidence type="ECO:0000259" key="5">
    <source>
        <dbReference type="PROSITE" id="PS50178"/>
    </source>
</evidence>
<dbReference type="CDD" id="cd00065">
    <property type="entry name" value="FYVE_like_SF"/>
    <property type="match status" value="1"/>
</dbReference>
<dbReference type="GO" id="GO:0008270">
    <property type="term" value="F:zinc ion binding"/>
    <property type="evidence" value="ECO:0007669"/>
    <property type="project" value="UniProtKB-KW"/>
</dbReference>
<dbReference type="AlphaFoldDB" id="A0AAD9GM60"/>
<dbReference type="SUPFAM" id="SSF57903">
    <property type="entry name" value="FYVE/PHD zinc finger"/>
    <property type="match status" value="1"/>
</dbReference>
<name>A0AAD9GM60_9STRA</name>
<dbReference type="PANTHER" id="PTHR13510">
    <property type="entry name" value="FYVE-FINGER-CONTAINING RAB5 EFFECTOR PROTEIN RABENOSYN-5-RELATED"/>
    <property type="match status" value="1"/>
</dbReference>
<dbReference type="PROSITE" id="PS50178">
    <property type="entry name" value="ZF_FYVE"/>
    <property type="match status" value="1"/>
</dbReference>
<protein>
    <recommendedName>
        <fullName evidence="5">FYVE-type domain-containing protein</fullName>
    </recommendedName>
</protein>
<dbReference type="InterPro" id="IPR017455">
    <property type="entry name" value="Znf_FYVE-rel"/>
</dbReference>
<accession>A0AAD9GM60</accession>
<gene>
    <name evidence="6" type="ORF">P3T76_007474</name>
</gene>
<keyword evidence="7" id="KW-1185">Reference proteome</keyword>
<keyword evidence="2 4" id="KW-0863">Zinc-finger</keyword>
<evidence type="ECO:0000256" key="2">
    <source>
        <dbReference type="ARBA" id="ARBA00022771"/>
    </source>
</evidence>
<evidence type="ECO:0000313" key="7">
    <source>
        <dbReference type="Proteomes" id="UP001259832"/>
    </source>
</evidence>